<dbReference type="Proteomes" id="UP000182567">
    <property type="component" value="Chromosome"/>
</dbReference>
<evidence type="ECO:0000313" key="2">
    <source>
        <dbReference type="EMBL" id="APC14532.1"/>
    </source>
</evidence>
<feature type="region of interest" description="Disordered" evidence="1">
    <location>
        <begin position="1"/>
        <end position="41"/>
    </location>
</feature>
<dbReference type="EMBL" id="CP017886">
    <property type="protein sequence ID" value="APC14532.1"/>
    <property type="molecule type" value="Genomic_DNA"/>
</dbReference>
<accession>A0A1J0EFF0</accession>
<organism evidence="2 3">
    <name type="scientific">Pseudomonas frederiksbergensis</name>
    <dbReference type="NCBI Taxonomy" id="104087"/>
    <lineage>
        <taxon>Bacteria</taxon>
        <taxon>Pseudomonadati</taxon>
        <taxon>Pseudomonadota</taxon>
        <taxon>Gammaproteobacteria</taxon>
        <taxon>Pseudomonadales</taxon>
        <taxon>Pseudomonadaceae</taxon>
        <taxon>Pseudomonas</taxon>
    </lineage>
</organism>
<gene>
    <name evidence="2" type="ORF">BLL42_01830</name>
</gene>
<evidence type="ECO:0000256" key="1">
    <source>
        <dbReference type="SAM" id="MobiDB-lite"/>
    </source>
</evidence>
<name>A0A1J0EFF0_9PSED</name>
<sequence length="114" mass="12383">MAATKNTKDKDAASASASTDDQELVKGSLQDGSASAPQSPQVLVPNATLAAPPFEPLDEVIQDEQLPRYYVTDVSSVLHDGQWYHMGDDISLSDTEAGPLLQRRIIEPIQEFNQ</sequence>
<proteinExistence type="predicted"/>
<dbReference type="OrthoDB" id="7039073at2"/>
<dbReference type="RefSeq" id="WP_071550533.1">
    <property type="nucleotide sequence ID" value="NZ_CP017886.1"/>
</dbReference>
<protein>
    <submittedName>
        <fullName evidence="2">Uncharacterized protein</fullName>
    </submittedName>
</protein>
<evidence type="ECO:0000313" key="3">
    <source>
        <dbReference type="Proteomes" id="UP000182567"/>
    </source>
</evidence>
<feature type="compositionally biased region" description="Polar residues" evidence="1">
    <location>
        <begin position="30"/>
        <end position="41"/>
    </location>
</feature>
<reference evidence="3" key="1">
    <citation type="submission" date="2016-10" db="EMBL/GenBank/DDBJ databases">
        <title>Pseudomonas frederiksbergensis ERGS4:02 complete genome.</title>
        <authorList>
            <person name="Kumar R."/>
            <person name="Acharya V."/>
            <person name="Singh D."/>
        </authorList>
    </citation>
    <scope>NUCLEOTIDE SEQUENCE [LARGE SCALE GENOMIC DNA]</scope>
    <source>
        <strain evidence="3">ERGS4:02</strain>
    </source>
</reference>
<dbReference type="GeneID" id="46906943"/>
<dbReference type="AlphaFoldDB" id="A0A1J0EFF0"/>
<feature type="compositionally biased region" description="Basic and acidic residues" evidence="1">
    <location>
        <begin position="1"/>
        <end position="12"/>
    </location>
</feature>